<dbReference type="GO" id="GO:0006508">
    <property type="term" value="P:proteolysis"/>
    <property type="evidence" value="ECO:0007669"/>
    <property type="project" value="InterPro"/>
</dbReference>
<name>A0A941AZ67_9FLAO</name>
<dbReference type="InterPro" id="IPR050228">
    <property type="entry name" value="Carboxylesterase_BioH"/>
</dbReference>
<dbReference type="PRINTS" id="PR00793">
    <property type="entry name" value="PROAMNOPTASE"/>
</dbReference>
<keyword evidence="2" id="KW-0732">Signal</keyword>
<accession>A0A941AZ67</accession>
<dbReference type="PANTHER" id="PTHR43194:SF2">
    <property type="entry name" value="PEROXISOMAL MEMBRANE PROTEIN LPX1"/>
    <property type="match status" value="1"/>
</dbReference>
<dbReference type="GO" id="GO:0008233">
    <property type="term" value="F:peptidase activity"/>
    <property type="evidence" value="ECO:0007669"/>
    <property type="project" value="InterPro"/>
</dbReference>
<dbReference type="InterPro" id="IPR022742">
    <property type="entry name" value="Hydrolase_4"/>
</dbReference>
<reference evidence="4 5" key="1">
    <citation type="submission" date="2021-03" db="EMBL/GenBank/DDBJ databases">
        <title>Flavobacterium Flabelliformis Sp. Nov. And Flavobacterium Geliluteum Sp. Nov., Two Novel Multidrug Resistant Psychrophilic Species Isolated From Antarctica.</title>
        <authorList>
            <person name="Kralova S."/>
            <person name="Busse H.J."/>
            <person name="Bezdicek M."/>
            <person name="Nykrynova M."/>
            <person name="Kroupova E."/>
            <person name="Krsek D."/>
            <person name="Sedlacek I."/>
        </authorList>
    </citation>
    <scope>NUCLEOTIDE SEQUENCE [LARGE SCALE GENOMIC DNA]</scope>
    <source>
        <strain evidence="4 5">P7388</strain>
    </source>
</reference>
<evidence type="ECO:0000313" key="5">
    <source>
        <dbReference type="Proteomes" id="UP000675047"/>
    </source>
</evidence>
<evidence type="ECO:0000313" key="4">
    <source>
        <dbReference type="EMBL" id="MBP4138597.1"/>
    </source>
</evidence>
<feature type="chain" id="PRO_5036930207" evidence="2">
    <location>
        <begin position="24"/>
        <end position="329"/>
    </location>
</feature>
<keyword evidence="5" id="KW-1185">Reference proteome</keyword>
<evidence type="ECO:0000256" key="1">
    <source>
        <dbReference type="ARBA" id="ARBA00022801"/>
    </source>
</evidence>
<protein>
    <submittedName>
        <fullName evidence="4">Alpha/beta hydrolase</fullName>
    </submittedName>
</protein>
<dbReference type="InterPro" id="IPR029058">
    <property type="entry name" value="AB_hydrolase_fold"/>
</dbReference>
<sequence length="329" mass="36768">MKLKPFLLKVTFLLLVTSQFSCTEIDSNEPGALVPKTVDQDATLPSISVNGTMLHSETFGNPSNSMVVFLHGGPGADYRSGLNVKQLADNGYFVVFYDQRGAGLSKRHDKNSYSLQLILDDLNAVIEHYKTAPNQKVFLFGHSWGGMLATAFINKNPNKITGAILAEAGGLKWGETKEYLEKTKKIELFSEATNDVLYLDQFLTGTKKQHEVLDYKSAIQSSFSYAGGNVEGIEASSPFWRYGAVSLISLTEVAEKDNFDFTTNLNQFQKKVLILFSENNKAFGSSYAQKQANYFPVHQIIRIDDTGHEMIYFKWNSVYPKVLTYLNSL</sequence>
<dbReference type="AlphaFoldDB" id="A0A941AZ67"/>
<feature type="signal peptide" evidence="2">
    <location>
        <begin position="1"/>
        <end position="23"/>
    </location>
</feature>
<feature type="domain" description="Serine aminopeptidase S33" evidence="3">
    <location>
        <begin position="64"/>
        <end position="166"/>
    </location>
</feature>
<comment type="caution">
    <text evidence="4">The sequence shown here is derived from an EMBL/GenBank/DDBJ whole genome shotgun (WGS) entry which is preliminary data.</text>
</comment>
<evidence type="ECO:0000256" key="2">
    <source>
        <dbReference type="SAM" id="SignalP"/>
    </source>
</evidence>
<gene>
    <name evidence="4" type="ORF">J3495_10910</name>
</gene>
<dbReference type="PANTHER" id="PTHR43194">
    <property type="entry name" value="HYDROLASE ALPHA/BETA FOLD FAMILY"/>
    <property type="match status" value="1"/>
</dbReference>
<organism evidence="4 5">
    <name type="scientific">Flavobacterium geliluteum</name>
    <dbReference type="NCBI Taxonomy" id="2816120"/>
    <lineage>
        <taxon>Bacteria</taxon>
        <taxon>Pseudomonadati</taxon>
        <taxon>Bacteroidota</taxon>
        <taxon>Flavobacteriia</taxon>
        <taxon>Flavobacteriales</taxon>
        <taxon>Flavobacteriaceae</taxon>
        <taxon>Flavobacterium</taxon>
    </lineage>
</organism>
<dbReference type="Pfam" id="PF12146">
    <property type="entry name" value="Hydrolase_4"/>
    <property type="match status" value="1"/>
</dbReference>
<dbReference type="EMBL" id="JAGFBV010000016">
    <property type="protein sequence ID" value="MBP4138597.1"/>
    <property type="molecule type" value="Genomic_DNA"/>
</dbReference>
<dbReference type="Gene3D" id="3.40.50.1820">
    <property type="entry name" value="alpha/beta hydrolase"/>
    <property type="match status" value="1"/>
</dbReference>
<proteinExistence type="predicted"/>
<dbReference type="RefSeq" id="WP_210666592.1">
    <property type="nucleotide sequence ID" value="NZ_JAGFBV010000016.1"/>
</dbReference>
<dbReference type="Proteomes" id="UP000675047">
    <property type="component" value="Unassembled WGS sequence"/>
</dbReference>
<dbReference type="SUPFAM" id="SSF53474">
    <property type="entry name" value="alpha/beta-Hydrolases"/>
    <property type="match status" value="1"/>
</dbReference>
<dbReference type="InterPro" id="IPR002410">
    <property type="entry name" value="Peptidase_S33"/>
</dbReference>
<keyword evidence="1 4" id="KW-0378">Hydrolase</keyword>
<evidence type="ECO:0000259" key="3">
    <source>
        <dbReference type="Pfam" id="PF12146"/>
    </source>
</evidence>